<dbReference type="RefSeq" id="WP_204826641.1">
    <property type="nucleotide sequence ID" value="NZ_JBHUGF010000001.1"/>
</dbReference>
<evidence type="ECO:0000313" key="2">
    <source>
        <dbReference type="Proteomes" id="UP001597403"/>
    </source>
</evidence>
<evidence type="ECO:0000313" key="1">
    <source>
        <dbReference type="EMBL" id="MFD1988670.1"/>
    </source>
</evidence>
<dbReference type="InterPro" id="IPR009351">
    <property type="entry name" value="AlkZ-like"/>
</dbReference>
<accession>A0ABW4UNX7</accession>
<name>A0ABW4UNX7_9BACL</name>
<keyword evidence="2" id="KW-1185">Reference proteome</keyword>
<protein>
    <submittedName>
        <fullName evidence="1">DNA glycosylase AlkZ-like family protein</fullName>
    </submittedName>
</protein>
<proteinExistence type="predicted"/>
<comment type="caution">
    <text evidence="1">The sequence shown here is derived from an EMBL/GenBank/DDBJ whole genome shotgun (WGS) entry which is preliminary data.</text>
</comment>
<dbReference type="PANTHER" id="PTHR30528:SF0">
    <property type="entry name" value="CYTOPLASMIC PROTEIN"/>
    <property type="match status" value="1"/>
</dbReference>
<reference evidence="2" key="1">
    <citation type="journal article" date="2019" name="Int. J. Syst. Evol. Microbiol.">
        <title>The Global Catalogue of Microorganisms (GCM) 10K type strain sequencing project: providing services to taxonomists for standard genome sequencing and annotation.</title>
        <authorList>
            <consortium name="The Broad Institute Genomics Platform"/>
            <consortium name="The Broad Institute Genome Sequencing Center for Infectious Disease"/>
            <person name="Wu L."/>
            <person name="Ma J."/>
        </authorList>
    </citation>
    <scope>NUCLEOTIDE SEQUENCE [LARGE SCALE GENOMIC DNA]</scope>
    <source>
        <strain evidence="2">CGMCC 1.15067</strain>
    </source>
</reference>
<dbReference type="Proteomes" id="UP001597403">
    <property type="component" value="Unassembled WGS sequence"/>
</dbReference>
<gene>
    <name evidence="1" type="ORF">ACFSGI_01620</name>
</gene>
<dbReference type="Pfam" id="PF06224">
    <property type="entry name" value="AlkZ-like"/>
    <property type="match status" value="1"/>
</dbReference>
<dbReference type="PANTHER" id="PTHR30528">
    <property type="entry name" value="CYTOPLASMIC PROTEIN"/>
    <property type="match status" value="1"/>
</dbReference>
<organism evidence="1 2">
    <name type="scientific">Paenibacillus nicotianae</name>
    <dbReference type="NCBI Taxonomy" id="1526551"/>
    <lineage>
        <taxon>Bacteria</taxon>
        <taxon>Bacillati</taxon>
        <taxon>Bacillota</taxon>
        <taxon>Bacilli</taxon>
        <taxon>Bacillales</taxon>
        <taxon>Paenibacillaceae</taxon>
        <taxon>Paenibacillus</taxon>
    </lineage>
</organism>
<sequence>MLTTTRAQMKRLQLHQQGLLQPHLNHYQDASGVLHILNRLGYVQLDTMNVLSRSQDLFFWSRDHRYQREWLLELYDQQSIFEVYLFALCLLPASSYEHLHHYFAHHYLKMTNQSNIDLLLNIYEQVQVDQPLRSRDIEHDHPSSGATWSMTPARRALDQLWRAGLIKVSRDHHFNKLYTRTEQNIEDHRTIEHEPTLNTYLLDLTFENLGIATLKELKACFNLTKTAVSDYVKQQLEQGHIQRIQIEEFAEEHFIRTQDVPLLTTLEKVEGSAATFLSPFDNMIRDRSRLLKLFDVNYKLESYMPKEQRQYGYFAMPILIGEQIVGVIDLKNDRQRQQLQVQKLTLFDSAQAVQYKPTIESILQQLCVFVEAEQVVPVPEITYLK</sequence>
<dbReference type="EMBL" id="JBHUGF010000001">
    <property type="protein sequence ID" value="MFD1988670.1"/>
    <property type="molecule type" value="Genomic_DNA"/>
</dbReference>